<dbReference type="GeneID" id="36573385"/>
<dbReference type="RefSeq" id="XP_024719813.1">
    <property type="nucleotide sequence ID" value="XM_024865304.1"/>
</dbReference>
<sequence>MTYIFLAIFSGSSLARGNKKKKRKYGNENTSICRGKTPIGLDAGGKSYLTPRSGLEPRDQKAVDGVFGWIPYTVSGSYLYTTYVQDNTGYIQDIHLNRSHVSLFRISLGPPSALPLHFPLVFWV</sequence>
<dbReference type="InParanoid" id="A0A2T3AYS4"/>
<reference evidence="1 2" key="1">
    <citation type="journal article" date="2018" name="New Phytol.">
        <title>Comparative genomics and transcriptomics depict ericoid mycorrhizal fungi as versatile saprotrophs and plant mutualists.</title>
        <authorList>
            <person name="Martino E."/>
            <person name="Morin E."/>
            <person name="Grelet G.A."/>
            <person name="Kuo A."/>
            <person name="Kohler A."/>
            <person name="Daghino S."/>
            <person name="Barry K.W."/>
            <person name="Cichocki N."/>
            <person name="Clum A."/>
            <person name="Dockter R.B."/>
            <person name="Hainaut M."/>
            <person name="Kuo R.C."/>
            <person name="LaButti K."/>
            <person name="Lindahl B.D."/>
            <person name="Lindquist E.A."/>
            <person name="Lipzen A."/>
            <person name="Khouja H.R."/>
            <person name="Magnuson J."/>
            <person name="Murat C."/>
            <person name="Ohm R.A."/>
            <person name="Singer S.W."/>
            <person name="Spatafora J.W."/>
            <person name="Wang M."/>
            <person name="Veneault-Fourrey C."/>
            <person name="Henrissat B."/>
            <person name="Grigoriev I.V."/>
            <person name="Martin F.M."/>
            <person name="Perotto S."/>
        </authorList>
    </citation>
    <scope>NUCLEOTIDE SEQUENCE [LARGE SCALE GENOMIC DNA]</scope>
    <source>
        <strain evidence="1 2">ATCC 22711</strain>
    </source>
</reference>
<name>A0A2T3AYS4_AMORE</name>
<keyword evidence="2" id="KW-1185">Reference proteome</keyword>
<dbReference type="Proteomes" id="UP000241818">
    <property type="component" value="Unassembled WGS sequence"/>
</dbReference>
<organism evidence="1 2">
    <name type="scientific">Amorphotheca resinae ATCC 22711</name>
    <dbReference type="NCBI Taxonomy" id="857342"/>
    <lineage>
        <taxon>Eukaryota</taxon>
        <taxon>Fungi</taxon>
        <taxon>Dikarya</taxon>
        <taxon>Ascomycota</taxon>
        <taxon>Pezizomycotina</taxon>
        <taxon>Leotiomycetes</taxon>
        <taxon>Helotiales</taxon>
        <taxon>Amorphothecaceae</taxon>
        <taxon>Amorphotheca</taxon>
    </lineage>
</organism>
<dbReference type="AlphaFoldDB" id="A0A2T3AYS4"/>
<evidence type="ECO:0000313" key="2">
    <source>
        <dbReference type="Proteomes" id="UP000241818"/>
    </source>
</evidence>
<protein>
    <submittedName>
        <fullName evidence="1">Uncharacterized protein</fullName>
    </submittedName>
</protein>
<proteinExistence type="predicted"/>
<gene>
    <name evidence="1" type="ORF">M430DRAFT_258109</name>
</gene>
<dbReference type="EMBL" id="KZ679013">
    <property type="protein sequence ID" value="PSS15214.1"/>
    <property type="molecule type" value="Genomic_DNA"/>
</dbReference>
<accession>A0A2T3AYS4</accession>
<evidence type="ECO:0000313" key="1">
    <source>
        <dbReference type="EMBL" id="PSS15214.1"/>
    </source>
</evidence>